<sequence length="447" mass="48263">MPVLPPVTGGTFEALAAGGGGAGAVGELRAAQSLGSRLLVRGVVTEARAAGHVHADLTERSYEALAELERHAAPEVEWVLTYPAVGAWARRTCRSLRRSPEPGGDDPAALGTLALAAAVRAGLPCEVGLPRADGVFTLPSLGRVTLPDGAGEPDEIVAVAVRPDRDGALLSAAGASVRVDPRRDGEGWQVLHRLPPPPGEGIVIDDLDPYRWPAHRDSVHRGPAPRLTPEQRRRWQACAGEAWRLLATGHRTVAEEVEHGVRVLTPLRTPPRGQDSSSARDTFGTVALSEPKDGLGLAVTLAHEIQHAKLTALTEAVELTVPGYDRRFYAPWRDDPRPVYGLLQGAYAYLGVTEFWRRQRPFERGETAFRAEVEFARWRRGAHRVSDLLLGCGGLTEQGRRFVGRMRDVLGERLSEPVGAAAAAQAHLEAERHLRAWKERNPGAETG</sequence>
<dbReference type="InterPro" id="IPR026337">
    <property type="entry name" value="AKG_HExxH"/>
</dbReference>
<dbReference type="AlphaFoldDB" id="A0A7W7QNC0"/>
<gene>
    <name evidence="1" type="ORF">FHS44_003771</name>
</gene>
<dbReference type="EMBL" id="JACHJP010000003">
    <property type="protein sequence ID" value="MBB4916683.1"/>
    <property type="molecule type" value="Genomic_DNA"/>
</dbReference>
<name>A0A7W7QNC0_9ACTN</name>
<keyword evidence="2" id="KW-1185">Reference proteome</keyword>
<proteinExistence type="predicted"/>
<accession>A0A7W7QNC0</accession>
<evidence type="ECO:0000313" key="2">
    <source>
        <dbReference type="Proteomes" id="UP000552644"/>
    </source>
</evidence>
<protein>
    <submittedName>
        <fullName evidence="1">HEXXH motif-containing protein</fullName>
    </submittedName>
</protein>
<organism evidence="1 2">
    <name type="scientific">Streptosporangium saharense</name>
    <dbReference type="NCBI Taxonomy" id="1706840"/>
    <lineage>
        <taxon>Bacteria</taxon>
        <taxon>Bacillati</taxon>
        <taxon>Actinomycetota</taxon>
        <taxon>Actinomycetes</taxon>
        <taxon>Streptosporangiales</taxon>
        <taxon>Streptosporangiaceae</taxon>
        <taxon>Streptosporangium</taxon>
    </lineage>
</organism>
<dbReference type="NCBIfam" id="TIGR04267">
    <property type="entry name" value="mod_HExxH"/>
    <property type="match status" value="1"/>
</dbReference>
<reference evidence="1 2" key="1">
    <citation type="submission" date="2020-08" db="EMBL/GenBank/DDBJ databases">
        <title>Genomic Encyclopedia of Type Strains, Phase III (KMG-III): the genomes of soil and plant-associated and newly described type strains.</title>
        <authorList>
            <person name="Whitman W."/>
        </authorList>
    </citation>
    <scope>NUCLEOTIDE SEQUENCE [LARGE SCALE GENOMIC DNA]</scope>
    <source>
        <strain evidence="1 2">CECT 8840</strain>
    </source>
</reference>
<evidence type="ECO:0000313" key="1">
    <source>
        <dbReference type="EMBL" id="MBB4916683.1"/>
    </source>
</evidence>
<comment type="caution">
    <text evidence="1">The sequence shown here is derived from an EMBL/GenBank/DDBJ whole genome shotgun (WGS) entry which is preliminary data.</text>
</comment>
<dbReference type="RefSeq" id="WP_184716219.1">
    <property type="nucleotide sequence ID" value="NZ_JACHJP010000003.1"/>
</dbReference>
<dbReference type="Proteomes" id="UP000552644">
    <property type="component" value="Unassembled WGS sequence"/>
</dbReference>